<feature type="compositionally biased region" description="Acidic residues" evidence="2">
    <location>
        <begin position="881"/>
        <end position="903"/>
    </location>
</feature>
<feature type="domain" description="Chitin-binding type-2" evidence="3">
    <location>
        <begin position="67"/>
        <end position="124"/>
    </location>
</feature>
<dbReference type="SMART" id="SM00494">
    <property type="entry name" value="ChtBD2"/>
    <property type="match status" value="1"/>
</dbReference>
<evidence type="ECO:0000256" key="2">
    <source>
        <dbReference type="SAM" id="MobiDB-lite"/>
    </source>
</evidence>
<feature type="region of interest" description="Disordered" evidence="2">
    <location>
        <begin position="708"/>
        <end position="745"/>
    </location>
</feature>
<feature type="compositionally biased region" description="Polar residues" evidence="2">
    <location>
        <begin position="714"/>
        <end position="745"/>
    </location>
</feature>
<dbReference type="PANTHER" id="PTHR22933:SF42">
    <property type="entry name" value="FI18455P1-RELATED"/>
    <property type="match status" value="1"/>
</dbReference>
<evidence type="ECO:0000313" key="8">
    <source>
        <dbReference type="RefSeq" id="XP_017776984.1"/>
    </source>
</evidence>
<dbReference type="Gene3D" id="2.170.140.10">
    <property type="entry name" value="Chitin binding domain"/>
    <property type="match status" value="1"/>
</dbReference>
<dbReference type="GeneID" id="108562978"/>
<dbReference type="InterPro" id="IPR036508">
    <property type="entry name" value="Chitin-bd_dom_sf"/>
</dbReference>
<evidence type="ECO:0000313" key="7">
    <source>
        <dbReference type="RefSeq" id="XP_017776983.1"/>
    </source>
</evidence>
<feature type="compositionally biased region" description="Basic and acidic residues" evidence="2">
    <location>
        <begin position="161"/>
        <end position="174"/>
    </location>
</feature>
<feature type="region of interest" description="Disordered" evidence="2">
    <location>
        <begin position="233"/>
        <end position="259"/>
    </location>
</feature>
<feature type="compositionally biased region" description="Polar residues" evidence="2">
    <location>
        <begin position="148"/>
        <end position="159"/>
    </location>
</feature>
<organism evidence="4 6">
    <name type="scientific">Nicrophorus vespilloides</name>
    <name type="common">Boreal carrion beetle</name>
    <dbReference type="NCBI Taxonomy" id="110193"/>
    <lineage>
        <taxon>Eukaryota</taxon>
        <taxon>Metazoa</taxon>
        <taxon>Ecdysozoa</taxon>
        <taxon>Arthropoda</taxon>
        <taxon>Hexapoda</taxon>
        <taxon>Insecta</taxon>
        <taxon>Pterygota</taxon>
        <taxon>Neoptera</taxon>
        <taxon>Endopterygota</taxon>
        <taxon>Coleoptera</taxon>
        <taxon>Polyphaga</taxon>
        <taxon>Staphyliniformia</taxon>
        <taxon>Silphidae</taxon>
        <taxon>Nicrophorinae</taxon>
        <taxon>Nicrophorus</taxon>
    </lineage>
</organism>
<dbReference type="InterPro" id="IPR052976">
    <property type="entry name" value="Scoloptoxin-like"/>
</dbReference>
<dbReference type="RefSeq" id="XP_017776982.1">
    <property type="nucleotide sequence ID" value="XM_017921493.1"/>
</dbReference>
<gene>
    <name evidence="5 6 7 8" type="primary">LOC108562978</name>
</gene>
<dbReference type="Pfam" id="PF01607">
    <property type="entry name" value="CBM_14"/>
    <property type="match status" value="1"/>
</dbReference>
<evidence type="ECO:0000256" key="1">
    <source>
        <dbReference type="SAM" id="Coils"/>
    </source>
</evidence>
<dbReference type="RefSeq" id="XP_017776983.1">
    <property type="nucleotide sequence ID" value="XM_017921494.1"/>
</dbReference>
<feature type="region of interest" description="Disordered" evidence="2">
    <location>
        <begin position="880"/>
        <end position="917"/>
    </location>
</feature>
<feature type="coiled-coil region" evidence="1">
    <location>
        <begin position="1217"/>
        <end position="1248"/>
    </location>
</feature>
<evidence type="ECO:0000313" key="5">
    <source>
        <dbReference type="RefSeq" id="XP_017776980.1"/>
    </source>
</evidence>
<feature type="compositionally biased region" description="Polar residues" evidence="2">
    <location>
        <begin position="177"/>
        <end position="190"/>
    </location>
</feature>
<accession>A0ABM1MQY2</accession>
<feature type="region of interest" description="Disordered" evidence="2">
    <location>
        <begin position="140"/>
        <end position="220"/>
    </location>
</feature>
<dbReference type="InterPro" id="IPR002557">
    <property type="entry name" value="Chitin-bd_dom"/>
</dbReference>
<dbReference type="Proteomes" id="UP000695000">
    <property type="component" value="Unplaced"/>
</dbReference>
<dbReference type="PANTHER" id="PTHR22933">
    <property type="entry name" value="FI18007P1-RELATED"/>
    <property type="match status" value="1"/>
</dbReference>
<name>A0ABM1MQY2_NICVS</name>
<keyword evidence="1" id="KW-0175">Coiled coil</keyword>
<evidence type="ECO:0000313" key="4">
    <source>
        <dbReference type="Proteomes" id="UP000695000"/>
    </source>
</evidence>
<keyword evidence="4" id="KW-1185">Reference proteome</keyword>
<feature type="compositionally biased region" description="Low complexity" evidence="2">
    <location>
        <begin position="233"/>
        <end position="252"/>
    </location>
</feature>
<feature type="compositionally biased region" description="Polar residues" evidence="2">
    <location>
        <begin position="412"/>
        <end position="429"/>
    </location>
</feature>
<feature type="region of interest" description="Disordered" evidence="2">
    <location>
        <begin position="412"/>
        <end position="431"/>
    </location>
</feature>
<evidence type="ECO:0000313" key="6">
    <source>
        <dbReference type="RefSeq" id="XP_017776982.1"/>
    </source>
</evidence>
<protein>
    <submittedName>
        <fullName evidence="5 6">Mucin-5AC</fullName>
    </submittedName>
</protein>
<dbReference type="RefSeq" id="XP_017776984.1">
    <property type="nucleotide sequence ID" value="XM_017921495.1"/>
</dbReference>
<dbReference type="SUPFAM" id="SSF57625">
    <property type="entry name" value="Invertebrate chitin-binding proteins"/>
    <property type="match status" value="1"/>
</dbReference>
<evidence type="ECO:0000259" key="3">
    <source>
        <dbReference type="PROSITE" id="PS50940"/>
    </source>
</evidence>
<dbReference type="PROSITE" id="PS50940">
    <property type="entry name" value="CHIT_BIND_II"/>
    <property type="match status" value="1"/>
</dbReference>
<dbReference type="RefSeq" id="XP_017776980.1">
    <property type="nucleotide sequence ID" value="XM_017921491.1"/>
</dbReference>
<sequence>MERYHIYKLGLAILFYAIYCRRSMMVKALNSDHGRYNNTDQYYVYYQGVEGRPGVDFPIYSRIPRTTFSCKEVESGYYADLETDCQVFHICNEGVKVSFLCPNGTIFQQSDLICDWWFKVNCTNSPNLYEESAEQLRESNLRRKASRRVSNGNADNQFASRKMDLSEDFGERRSQSRGRSNYREPNSSEEAQVPQETAGFYKSNYNNIPKTKNPYPNHRQTYSEIQKPKNYYTNAPNYYSSSSSPQTFASTNKSPLNNGQPFVVSTPKFGTYPTERTTFQYSPTVPTVQRTTQVPRTTYALRNPKVLSTRREYQTTTPSAITTNSFKYPPTTRQTFTATTRKPFTPTTRQSFTSTRQPFTTTRQPFITTTRQYYTTQQDFATTRQPFITTQRFIQTTKLPPPTTVSESFTTFGSRTNPRVPKTFNNNTPLPKAYNNVVETFTNPPTVENGKSTVPRKIKSKTSYTIGLNSVQGAVSFKLPEERTTPHTYKTTSTTKPGNIKITLSSDGGFKAIKPRGKSYESNFNNINNIKAPKLSLENEIPEVPSTDRPSTGFFVTKDTFRPAEFVTSSFNAGSITGSKNTYIPTAAPGYTTTAASTPVTEYYSNTFDFAKHTDIPAGSITGSKNTYIPTVAPSFTTTSTSSPVTEYQENTFDFVKNNGLLAGSVTGSKNTYIPTAAPDFTTTPQPSPVTEYHSNTFGFVKPTGIPKPKPFSLPSSTPEPKTITTYRPQESTTPNYQTSSASPFMNVGTTQQPIEYTTPTHPTIYSSARPFTASTVSPNVFGMIDTLKEIANVRVSKDYEPESSRPGLIVPPSAGPQTLHTLAVYFANALDNLVPDENTTDVQSENETTTTEINENLVINSLLSKHTVSKYHELFKDSSAEAETEDKEVDKDEDTNGDVNDLDSEHSSNAVQSPRVRQLAKVFTQALSSYLDDPDTFKKVLHEIRPTEPPPIKTLPTETPDDDELLNFSDADIKPETPRLPTPAPPNPTWGYILAFNKSEHIDNNNLENLQSADSQSIIPSLNEILNNRINKALSPPKELPSNHWTSSPEVAKLWQTTLSVDPADINDKLETTELPKAVPDSEFKESASQEVEITSTQKPFETTYFPRAFEYTSTTVESTTKFVIEETTKRPFEDVLNGFNPNDFAPIPSKDFEAYEYEATTIQPPTVTASEALESLDKYVTESIIDYELRALPDIQLNSTQVHGILIDFMNSTKNEKESNKLKRILNKLNTTENEFLDKMQQIEKNPLTRRLILLLISECGNKTLETKAVSDIIKYGSGELGQEASHIETVAVKETENSPLGIFVQPELKRDDQDSRALQLLNSLYSIASKYGK</sequence>
<proteinExistence type="predicted"/>
<reference evidence="5 6" key="1">
    <citation type="submission" date="2025-05" db="UniProtKB">
        <authorList>
            <consortium name="RefSeq"/>
        </authorList>
    </citation>
    <scope>IDENTIFICATION</scope>
    <source>
        <tissue evidence="5 6">Whole Larva</tissue>
    </source>
</reference>